<evidence type="ECO:0000313" key="9">
    <source>
        <dbReference type="Proteomes" id="UP001164746"/>
    </source>
</evidence>
<dbReference type="Pfam" id="PF03747">
    <property type="entry name" value="ADP_ribosyl_GH"/>
    <property type="match status" value="1"/>
</dbReference>
<evidence type="ECO:0000256" key="3">
    <source>
        <dbReference type="ARBA" id="ARBA00049582"/>
    </source>
</evidence>
<dbReference type="InterPro" id="IPR050792">
    <property type="entry name" value="ADP-ribosylglycohydrolase"/>
</dbReference>
<dbReference type="InterPro" id="IPR012108">
    <property type="entry name" value="ADP-ribosylarg_hydro"/>
</dbReference>
<evidence type="ECO:0000256" key="7">
    <source>
        <dbReference type="ARBA" id="ARBA00049810"/>
    </source>
</evidence>
<dbReference type="Gene3D" id="1.10.4080.10">
    <property type="entry name" value="ADP-ribosylation/Crystallin J1"/>
    <property type="match status" value="1"/>
</dbReference>
<dbReference type="PIRSF" id="PIRSF016939">
    <property type="entry name" value="ADP_ribslarg_hdr"/>
    <property type="match status" value="1"/>
</dbReference>
<reference evidence="8" key="1">
    <citation type="submission" date="2022-11" db="EMBL/GenBank/DDBJ databases">
        <title>Centuries of genome instability and evolution in soft-shell clam transmissible cancer (bioRxiv).</title>
        <authorList>
            <person name="Hart S.F.M."/>
            <person name="Yonemitsu M.A."/>
            <person name="Giersch R.M."/>
            <person name="Beal B.F."/>
            <person name="Arriagada G."/>
            <person name="Davis B.W."/>
            <person name="Ostrander E.A."/>
            <person name="Goff S.P."/>
            <person name="Metzger M.J."/>
        </authorList>
    </citation>
    <scope>NUCLEOTIDE SEQUENCE</scope>
    <source>
        <strain evidence="8">MELC-2E11</strain>
        <tissue evidence="8">Siphon/mantle</tissue>
    </source>
</reference>
<evidence type="ECO:0000313" key="8">
    <source>
        <dbReference type="EMBL" id="WAR18997.1"/>
    </source>
</evidence>
<comment type="function">
    <text evidence="3">Specifically acts as an arginine mono-ADP-ribosylhydrolase by mediating the removal of mono-ADP-ribose attached to arginine residues on proteins.</text>
</comment>
<evidence type="ECO:0000256" key="4">
    <source>
        <dbReference type="ARBA" id="ARBA00049725"/>
    </source>
</evidence>
<dbReference type="EMBL" id="CP111022">
    <property type="protein sequence ID" value="WAR18997.1"/>
    <property type="molecule type" value="Genomic_DNA"/>
</dbReference>
<dbReference type="SUPFAM" id="SSF101478">
    <property type="entry name" value="ADP-ribosylglycohydrolase"/>
    <property type="match status" value="1"/>
</dbReference>
<organism evidence="8 9">
    <name type="scientific">Mya arenaria</name>
    <name type="common">Soft-shell clam</name>
    <dbReference type="NCBI Taxonomy" id="6604"/>
    <lineage>
        <taxon>Eukaryota</taxon>
        <taxon>Metazoa</taxon>
        <taxon>Spiralia</taxon>
        <taxon>Lophotrochozoa</taxon>
        <taxon>Mollusca</taxon>
        <taxon>Bivalvia</taxon>
        <taxon>Autobranchia</taxon>
        <taxon>Heteroconchia</taxon>
        <taxon>Euheterodonta</taxon>
        <taxon>Imparidentia</taxon>
        <taxon>Neoheterodontei</taxon>
        <taxon>Myida</taxon>
        <taxon>Myoidea</taxon>
        <taxon>Myidae</taxon>
        <taxon>Mya</taxon>
    </lineage>
</organism>
<evidence type="ECO:0000256" key="5">
    <source>
        <dbReference type="ARBA" id="ARBA00049773"/>
    </source>
</evidence>
<evidence type="ECO:0000256" key="6">
    <source>
        <dbReference type="ARBA" id="ARBA00049798"/>
    </source>
</evidence>
<sequence length="356" mass="39577">MMYQACMVLSGAGDALGYKNGDWEFCHHGEEIHWQLQELGGLENIQVDTEEWIVSDDTVMHIATAEGIVQVQGRTGDALYRAIAAKYKECVEDMAGRAPGATCVGNALKLEPEMENGYRIPFNRHGGGCGAAMRAMCIGLMYPRTEDLNKLIEVSIESGRMTHNHPTGYLGALASALFTSYSLQMKPVKEWGKGLIETLPAAWKYIEDTGLDLDQNKKHWGYFTERWVEYLKVRKIEDGESVPSFPQKYGVNERDAFYKACAFRGKGGSSGHDAPMIVLDAFLGYDGTWIDLCNRAMFHGGDNDSTGVIAGACYGAMHGFKGVPKGNYENLEYRERLEKLALNLLKLSHPEEYTDL</sequence>
<keyword evidence="9" id="KW-1185">Reference proteome</keyword>
<protein>
    <recommendedName>
        <fullName evidence="5">ADP-ribosylhydrolase ARH1</fullName>
        <ecNumber evidence="4">3.2.2.19</ecNumber>
    </recommendedName>
    <alternativeName>
        <fullName evidence="6">ADP-ribose-L-arginine cleaving enzyme</fullName>
    </alternativeName>
    <alternativeName>
        <fullName evidence="7">[Protein ADP-ribosylarginine] hydrolase</fullName>
    </alternativeName>
</protein>
<name>A0ABY7F9Z3_MYAAR</name>
<proteinExistence type="inferred from homology"/>
<dbReference type="EC" id="3.2.2.19" evidence="4"/>
<accession>A0ABY7F9Z3</accession>
<dbReference type="InterPro" id="IPR005502">
    <property type="entry name" value="Ribosyl_crysJ1"/>
</dbReference>
<dbReference type="PANTHER" id="PTHR16222">
    <property type="entry name" value="ADP-RIBOSYLGLYCOHYDROLASE"/>
    <property type="match status" value="1"/>
</dbReference>
<evidence type="ECO:0000256" key="1">
    <source>
        <dbReference type="ARBA" id="ARBA00010702"/>
    </source>
</evidence>
<evidence type="ECO:0000256" key="2">
    <source>
        <dbReference type="ARBA" id="ARBA00022801"/>
    </source>
</evidence>
<dbReference type="Proteomes" id="UP001164746">
    <property type="component" value="Chromosome 11"/>
</dbReference>
<comment type="similarity">
    <text evidence="1">Belongs to the ADP-ribosylglycohydrolase family.</text>
</comment>
<dbReference type="PANTHER" id="PTHR16222:SF26">
    <property type="entry name" value="ADP-RIBOSYLHYDROLASE ARH1"/>
    <property type="match status" value="1"/>
</dbReference>
<dbReference type="InterPro" id="IPR036705">
    <property type="entry name" value="Ribosyl_crysJ1_sf"/>
</dbReference>
<keyword evidence="2" id="KW-0378">Hydrolase</keyword>
<gene>
    <name evidence="8" type="ORF">MAR_000835</name>
</gene>